<evidence type="ECO:0000313" key="2">
    <source>
        <dbReference type="EMBL" id="SQC39150.1"/>
    </source>
</evidence>
<reference evidence="2 3" key="1">
    <citation type="submission" date="2018-06" db="EMBL/GenBank/DDBJ databases">
        <authorList>
            <consortium name="Pathogen Informatics"/>
            <person name="Doyle S."/>
        </authorList>
    </citation>
    <scope>NUCLEOTIDE SEQUENCE [LARGE SCALE GENOMIC DNA]</scope>
    <source>
        <strain evidence="2 3">NCTC9128</strain>
    </source>
</reference>
<keyword evidence="2" id="KW-0326">Glycosidase</keyword>
<dbReference type="Pfam" id="PF18494">
    <property type="entry name" value="Pullulanase_Ins"/>
    <property type="match status" value="1"/>
</dbReference>
<name>A0A2X3GV07_KLEPN</name>
<sequence length="57" mass="6341">MTHIELLPVFDLATVNEFSDKVADIQQPFSRLCEVNSAVKSSEFAAIATAVRRSKRC</sequence>
<protein>
    <submittedName>
        <fullName evidence="2">Pullulanase</fullName>
        <ecNumber evidence="2">3.2.1.41</ecNumber>
    </submittedName>
</protein>
<dbReference type="AlphaFoldDB" id="A0A2X3GV07"/>
<dbReference type="EC" id="3.2.1.41" evidence="2"/>
<keyword evidence="2" id="KW-0378">Hydrolase</keyword>
<accession>A0A2X3GV07</accession>
<gene>
    <name evidence="2" type="primary">pulA_4</name>
    <name evidence="2" type="ORF">NCTC9128_05278</name>
</gene>
<proteinExistence type="predicted"/>
<dbReference type="EMBL" id="UAWN01000014">
    <property type="protein sequence ID" value="SQC39150.1"/>
    <property type="molecule type" value="Genomic_DNA"/>
</dbReference>
<dbReference type="GO" id="GO:0051060">
    <property type="term" value="F:pullulanase activity"/>
    <property type="evidence" value="ECO:0007669"/>
    <property type="project" value="UniProtKB-EC"/>
</dbReference>
<dbReference type="Gene3D" id="3.20.20.80">
    <property type="entry name" value="Glycosidases"/>
    <property type="match status" value="1"/>
</dbReference>
<organism evidence="2 3">
    <name type="scientific">Klebsiella pneumoniae</name>
    <dbReference type="NCBI Taxonomy" id="573"/>
    <lineage>
        <taxon>Bacteria</taxon>
        <taxon>Pseudomonadati</taxon>
        <taxon>Pseudomonadota</taxon>
        <taxon>Gammaproteobacteria</taxon>
        <taxon>Enterobacterales</taxon>
        <taxon>Enterobacteriaceae</taxon>
        <taxon>Klebsiella/Raoultella group</taxon>
        <taxon>Klebsiella</taxon>
        <taxon>Klebsiella pneumoniae complex</taxon>
    </lineage>
</organism>
<evidence type="ECO:0000259" key="1">
    <source>
        <dbReference type="Pfam" id="PF18494"/>
    </source>
</evidence>
<dbReference type="InterPro" id="IPR041111">
    <property type="entry name" value="Pullulanase_Ins"/>
</dbReference>
<evidence type="ECO:0000313" key="3">
    <source>
        <dbReference type="Proteomes" id="UP000251088"/>
    </source>
</evidence>
<dbReference type="Proteomes" id="UP000251088">
    <property type="component" value="Unassembled WGS sequence"/>
</dbReference>
<feature type="domain" description="Pullulanase Ins" evidence="1">
    <location>
        <begin position="12"/>
        <end position="46"/>
    </location>
</feature>